<dbReference type="GO" id="GO:0030154">
    <property type="term" value="P:cell differentiation"/>
    <property type="evidence" value="ECO:0007669"/>
    <property type="project" value="UniProtKB-KW"/>
</dbReference>
<dbReference type="GO" id="GO:0031047">
    <property type="term" value="P:regulatory ncRNA-mediated gene silencing"/>
    <property type="evidence" value="ECO:0007669"/>
    <property type="project" value="UniProtKB-KW"/>
</dbReference>
<dbReference type="PANTHER" id="PTHR22891">
    <property type="entry name" value="EUKARYOTIC TRANSLATION INITIATION FACTOR 2C"/>
    <property type="match status" value="1"/>
</dbReference>
<keyword evidence="6" id="KW-0694">RNA-binding</keyword>
<name>A0AAV3AM06_PYXAD</name>
<reference evidence="13" key="1">
    <citation type="thesis" date="2020" institute="ProQuest LLC" country="789 East Eisenhower Parkway, Ann Arbor, MI, USA">
        <title>Comparative Genomics and Chromosome Evolution.</title>
        <authorList>
            <person name="Mudd A.B."/>
        </authorList>
    </citation>
    <scope>NUCLEOTIDE SEQUENCE</scope>
    <source>
        <strain evidence="13">1538</strain>
        <tissue evidence="13">Blood</tissue>
    </source>
</reference>
<dbReference type="Pfam" id="PF02170">
    <property type="entry name" value="PAZ"/>
    <property type="match status" value="1"/>
</dbReference>
<dbReference type="Pfam" id="PF23278">
    <property type="entry name" value="Piwi_N"/>
    <property type="match status" value="1"/>
</dbReference>
<evidence type="ECO:0000256" key="8">
    <source>
        <dbReference type="ARBA" id="ARBA00023254"/>
    </source>
</evidence>
<keyword evidence="2" id="KW-0217">Developmental protein</keyword>
<evidence type="ECO:0000256" key="3">
    <source>
        <dbReference type="ARBA" id="ARBA00022490"/>
    </source>
</evidence>
<keyword evidence="5" id="KW-0810">Translation regulation</keyword>
<keyword evidence="8" id="KW-0469">Meiosis</keyword>
<comment type="caution">
    <text evidence="13">The sequence shown here is derived from an EMBL/GenBank/DDBJ whole genome shotgun (WGS) entry which is preliminary data.</text>
</comment>
<evidence type="ECO:0000256" key="1">
    <source>
        <dbReference type="ARBA" id="ARBA00004496"/>
    </source>
</evidence>
<sequence length="894" mass="101142">MAATRNLQAAKATRGLPAAYKLVGGVTRVVAQYSVSPQCCEVIVRSEVLGGKSRERSALEMSEPPPKRKLYDNENSSAAGSSKKSCSEADEASTSGCTVSKLSAGDGKFVLAERGRRVSRNLQDLGVYTRQSMTHVKDHKTGTSGTPVNLLTNLFALGFPKEWQLYQYHVDFNPFIASMRLKTALLYIHGEVLGQGRAFDGAILFLTCKLPEKITVLTSTTNRGEEVKITVTLTSTLPSGSPVCIQFFGVLFKRIFRCLDMYQVGRNYYSPSSPVQIPQHKLMLWPGFSISVMHLESQLTLSADISHKILRNETVLVSMNNLYTRVPKERFIEACEKEVVGLVVLTRYNNKTYRVDDIDWNTKPTDSFRRKDGSEITYVDYYQQHYNVELTDLFQPMLVSTLKEKNKDSADAPRIVHLLPELCYLTGLSSRALADFRLMKDLAMETHVNPECRQQRLQGLADSIEGSSAASSELKKWGMRLDKQISVTGRVMPPEKISMRDNICQPMSAADWSRDTRDSKMISTEPLNNWLLLCSRRNEDVMEKLVYSLQKVGRGMGFDIAHPKLIQVEDSSVSFMRVLQQHVNRDLQLVFCILPPNIKDNYDCIKKFLSLEIPVPSQCVQSRTLGRQNMLMSIASKIAMQMICKIGGELWAVEIPLKSLMVVGIDVNRDAIDKSQSVVGFVASTNSRLTKWFSRCIIQKKSTDFADCLKVCMQGAIEKWRRCNNDLPNRIIVYRDGVGDGQLRMVVDYEIPQLLTCFTKTQNIYNPKITFVVVRKRCTTKFFSSGRGLQNPPLGTVVDTVATRREWYDFFLISQNARQGTVNPTYYNVIYDSNCLKPDHLQRLTYKLCHLYYNWPGVVRVPAPCQYASKLTFLVGQSIHREPSLELSNTLFYL</sequence>
<evidence type="ECO:0000256" key="9">
    <source>
        <dbReference type="ARBA" id="ARBA00038291"/>
    </source>
</evidence>
<dbReference type="GO" id="GO:0051321">
    <property type="term" value="P:meiotic cell cycle"/>
    <property type="evidence" value="ECO:0007669"/>
    <property type="project" value="UniProtKB-KW"/>
</dbReference>
<dbReference type="GO" id="GO:0005737">
    <property type="term" value="C:cytoplasm"/>
    <property type="evidence" value="ECO:0007669"/>
    <property type="project" value="UniProtKB-SubCell"/>
</dbReference>
<evidence type="ECO:0000256" key="4">
    <source>
        <dbReference type="ARBA" id="ARBA00022782"/>
    </source>
</evidence>
<evidence type="ECO:0000256" key="5">
    <source>
        <dbReference type="ARBA" id="ARBA00022845"/>
    </source>
</evidence>
<evidence type="ECO:0008006" key="15">
    <source>
        <dbReference type="Google" id="ProtNLM"/>
    </source>
</evidence>
<dbReference type="SUPFAM" id="SSF53098">
    <property type="entry name" value="Ribonuclease H-like"/>
    <property type="match status" value="1"/>
</dbReference>
<evidence type="ECO:0000259" key="11">
    <source>
        <dbReference type="PROSITE" id="PS50821"/>
    </source>
</evidence>
<dbReference type="SMART" id="SM00949">
    <property type="entry name" value="PAZ"/>
    <property type="match status" value="1"/>
</dbReference>
<dbReference type="GO" id="GO:0006417">
    <property type="term" value="P:regulation of translation"/>
    <property type="evidence" value="ECO:0007669"/>
    <property type="project" value="UniProtKB-KW"/>
</dbReference>
<dbReference type="CDD" id="cd02845">
    <property type="entry name" value="PAZ_piwi_like"/>
    <property type="match status" value="1"/>
</dbReference>
<dbReference type="CDD" id="cd04658">
    <property type="entry name" value="Piwi_piwi-like_Euk"/>
    <property type="match status" value="1"/>
</dbReference>
<organism evidence="13 14">
    <name type="scientific">Pyxicephalus adspersus</name>
    <name type="common">African bullfrog</name>
    <dbReference type="NCBI Taxonomy" id="30357"/>
    <lineage>
        <taxon>Eukaryota</taxon>
        <taxon>Metazoa</taxon>
        <taxon>Chordata</taxon>
        <taxon>Craniata</taxon>
        <taxon>Vertebrata</taxon>
        <taxon>Euteleostomi</taxon>
        <taxon>Amphibia</taxon>
        <taxon>Batrachia</taxon>
        <taxon>Anura</taxon>
        <taxon>Neobatrachia</taxon>
        <taxon>Ranoidea</taxon>
        <taxon>Pyxicephalidae</taxon>
        <taxon>Pyxicephalinae</taxon>
        <taxon>Pyxicephalus</taxon>
    </lineage>
</organism>
<dbReference type="InterPro" id="IPR003100">
    <property type="entry name" value="PAZ_dom"/>
</dbReference>
<evidence type="ECO:0000313" key="13">
    <source>
        <dbReference type="EMBL" id="DBA32474.1"/>
    </source>
</evidence>
<evidence type="ECO:0000256" key="10">
    <source>
        <dbReference type="SAM" id="MobiDB-lite"/>
    </source>
</evidence>
<dbReference type="PROSITE" id="PS50821">
    <property type="entry name" value="PAZ"/>
    <property type="match status" value="1"/>
</dbReference>
<dbReference type="GO" id="GO:0003723">
    <property type="term" value="F:RNA binding"/>
    <property type="evidence" value="ECO:0007669"/>
    <property type="project" value="UniProtKB-KW"/>
</dbReference>
<accession>A0AAV3AM06</accession>
<comment type="subcellular location">
    <subcellularLocation>
        <location evidence="1">Cytoplasm</location>
    </subcellularLocation>
</comment>
<keyword evidence="4" id="KW-0221">Differentiation</keyword>
<dbReference type="Pfam" id="PF02171">
    <property type="entry name" value="Piwi"/>
    <property type="match status" value="1"/>
</dbReference>
<feature type="domain" description="Piwi" evidence="12">
    <location>
        <begin position="589"/>
        <end position="880"/>
    </location>
</feature>
<dbReference type="InterPro" id="IPR003165">
    <property type="entry name" value="Piwi"/>
</dbReference>
<dbReference type="AlphaFoldDB" id="A0AAV3AM06"/>
<dbReference type="Proteomes" id="UP001181693">
    <property type="component" value="Unassembled WGS sequence"/>
</dbReference>
<keyword evidence="3" id="KW-0963">Cytoplasm</keyword>
<evidence type="ECO:0000256" key="2">
    <source>
        <dbReference type="ARBA" id="ARBA00022473"/>
    </source>
</evidence>
<dbReference type="Gene3D" id="3.40.50.2300">
    <property type="match status" value="1"/>
</dbReference>
<dbReference type="FunFam" id="3.30.420.10:FF:000014">
    <property type="entry name" value="Piwi-like RNA-mediated gene silencing 1"/>
    <property type="match status" value="1"/>
</dbReference>
<dbReference type="SMART" id="SM00950">
    <property type="entry name" value="Piwi"/>
    <property type="match status" value="1"/>
</dbReference>
<evidence type="ECO:0000256" key="6">
    <source>
        <dbReference type="ARBA" id="ARBA00022884"/>
    </source>
</evidence>
<gene>
    <name evidence="13" type="ORF">GDO54_000264</name>
</gene>
<dbReference type="EMBL" id="DYDO01000001">
    <property type="protein sequence ID" value="DBA32474.1"/>
    <property type="molecule type" value="Genomic_DNA"/>
</dbReference>
<feature type="region of interest" description="Disordered" evidence="10">
    <location>
        <begin position="53"/>
        <end position="90"/>
    </location>
</feature>
<evidence type="ECO:0000256" key="7">
    <source>
        <dbReference type="ARBA" id="ARBA00023158"/>
    </source>
</evidence>
<dbReference type="PROSITE" id="PS50822">
    <property type="entry name" value="PIWI"/>
    <property type="match status" value="1"/>
</dbReference>
<dbReference type="Gene3D" id="2.170.260.10">
    <property type="entry name" value="paz domain"/>
    <property type="match status" value="1"/>
</dbReference>
<evidence type="ECO:0000259" key="12">
    <source>
        <dbReference type="PROSITE" id="PS50822"/>
    </source>
</evidence>
<dbReference type="InterPro" id="IPR036397">
    <property type="entry name" value="RNaseH_sf"/>
</dbReference>
<dbReference type="Gene3D" id="3.30.420.10">
    <property type="entry name" value="Ribonuclease H-like superfamily/Ribonuclease H"/>
    <property type="match status" value="1"/>
</dbReference>
<protein>
    <recommendedName>
        <fullName evidence="15">Piwi-like protein 4</fullName>
    </recommendedName>
</protein>
<evidence type="ECO:0000313" key="14">
    <source>
        <dbReference type="Proteomes" id="UP001181693"/>
    </source>
</evidence>
<dbReference type="InterPro" id="IPR036085">
    <property type="entry name" value="PAZ_dom_sf"/>
</dbReference>
<comment type="similarity">
    <text evidence="9">Belongs to the argonaute family. Piwi subfamily.</text>
</comment>
<dbReference type="InterPro" id="IPR012337">
    <property type="entry name" value="RNaseH-like_sf"/>
</dbReference>
<dbReference type="FunFam" id="2.170.260.10:FF:000003">
    <property type="entry name" value="Piwi-like RNA-mediated gene silencing 2"/>
    <property type="match status" value="1"/>
</dbReference>
<keyword evidence="7" id="KW-0943">RNA-mediated gene silencing</keyword>
<feature type="domain" description="PAZ" evidence="11">
    <location>
        <begin position="314"/>
        <end position="427"/>
    </location>
</feature>
<dbReference type="SUPFAM" id="SSF101690">
    <property type="entry name" value="PAZ domain"/>
    <property type="match status" value="1"/>
</dbReference>
<proteinExistence type="inferred from homology"/>
<keyword evidence="14" id="KW-1185">Reference proteome</keyword>